<dbReference type="AlphaFoldDB" id="A0A1J5S5L8"/>
<sequence>MIVAVLVVGLLAIVGATRWHGAFVTATRFLHVRHSRSEAAGPEAMARVLPRKASDGVEHYLPGPPALFGAPAADKAGFVRVGSGAPVVLPLMCQDEGYATIRRMITSGHLPRPGDVAIGDLVNAFSYARSSGGSEALMARVESGAVPWAPGHVLVRVQVDAREPREVARPPTTVMILADLPPMPHWQERVDAIRASLRWLTSQLRPDDRLGIVALTTDARVELEPTAVANRVVLDKAIDEIGMPQGRRVDDALVTTLELAHGDAAGRGSTWRVLICSDGASLPAADEARTLDLLENSETMKAFSRAVWGQAPQRDLISRLVDEGEARETVIGVNTDAKRVISDLIGDPVGVAATEARLEVAFDPALVKAYRVLGYESGGGPVSAAKGGELLEGESCTTLIELVPSVTAGWDRAGLARITLSYDDAKAGHTRTQVIETPPAKPWAETRRDFRFSAAVAGFGLALQSGLRGTPRLSDLGAWAKSASGDVPAADRKEFLGLLDRTETIAP</sequence>
<reference evidence="3" key="1">
    <citation type="submission" date="2016-10" db="EMBL/GenBank/DDBJ databases">
        <title>Sequence of Gallionella enrichment culture.</title>
        <authorList>
            <person name="Poehlein A."/>
            <person name="Muehling M."/>
            <person name="Daniel R."/>
        </authorList>
    </citation>
    <scope>NUCLEOTIDE SEQUENCE</scope>
</reference>
<comment type="caution">
    <text evidence="3">The sequence shown here is derived from an EMBL/GenBank/DDBJ whole genome shotgun (WGS) entry which is preliminary data.</text>
</comment>
<dbReference type="Gene3D" id="3.40.50.410">
    <property type="entry name" value="von Willebrand factor, type A domain"/>
    <property type="match status" value="1"/>
</dbReference>
<dbReference type="InterPro" id="IPR021908">
    <property type="entry name" value="YfbK_C"/>
</dbReference>
<dbReference type="SUPFAM" id="SSF53300">
    <property type="entry name" value="vWA-like"/>
    <property type="match status" value="1"/>
</dbReference>
<protein>
    <submittedName>
        <fullName evidence="3">von Willebrand factor</fullName>
    </submittedName>
</protein>
<dbReference type="Pfam" id="PF12034">
    <property type="entry name" value="YfbK_C"/>
    <property type="match status" value="1"/>
</dbReference>
<organism evidence="3">
    <name type="scientific">mine drainage metagenome</name>
    <dbReference type="NCBI Taxonomy" id="410659"/>
    <lineage>
        <taxon>unclassified sequences</taxon>
        <taxon>metagenomes</taxon>
        <taxon>ecological metagenomes</taxon>
    </lineage>
</organism>
<feature type="domain" description="Uncharacterised protein YfbK N-terminal" evidence="2">
    <location>
        <begin position="97"/>
        <end position="156"/>
    </location>
</feature>
<feature type="domain" description="Uncharacterized protein YfbK C-terminal" evidence="1">
    <location>
        <begin position="352"/>
        <end position="504"/>
    </location>
</feature>
<dbReference type="EMBL" id="MLJW01000063">
    <property type="protein sequence ID" value="OIR03737.1"/>
    <property type="molecule type" value="Genomic_DNA"/>
</dbReference>
<evidence type="ECO:0000259" key="2">
    <source>
        <dbReference type="Pfam" id="PF12450"/>
    </source>
</evidence>
<dbReference type="InterPro" id="IPR022156">
    <property type="entry name" value="Uncharacterised_YfbK_N"/>
</dbReference>
<evidence type="ECO:0000259" key="1">
    <source>
        <dbReference type="Pfam" id="PF12034"/>
    </source>
</evidence>
<name>A0A1J5S5L8_9ZZZZ</name>
<dbReference type="InterPro" id="IPR036465">
    <property type="entry name" value="vWFA_dom_sf"/>
</dbReference>
<proteinExistence type="predicted"/>
<dbReference type="Pfam" id="PF12450">
    <property type="entry name" value="vWF_A"/>
    <property type="match status" value="1"/>
</dbReference>
<evidence type="ECO:0000313" key="3">
    <source>
        <dbReference type="EMBL" id="OIR03737.1"/>
    </source>
</evidence>
<accession>A0A1J5S5L8</accession>
<gene>
    <name evidence="3" type="ORF">GALL_141540</name>
</gene>